<evidence type="ECO:0000313" key="3">
    <source>
        <dbReference type="EMBL" id="CCJ35486.1"/>
    </source>
</evidence>
<dbReference type="InterPro" id="IPR012312">
    <property type="entry name" value="Hemerythrin-like"/>
</dbReference>
<name>I7KBL6_METBM</name>
<dbReference type="PANTHER" id="PTHR35585:SF1">
    <property type="entry name" value="HHE DOMAIN PROTEIN (AFU_ORTHOLOGUE AFUA_4G00730)"/>
    <property type="match status" value="1"/>
</dbReference>
<sequence length="150" mass="17047">MAQNVIDILKQEHEMVLSMLSELASKGISGREQKYESLKENLMPHMIGEEQALYPRLKEEAEMRDMVLESIEEHGAVKTLLGQLDSASSSEEDSWVAKLKVIQENVDHHISEEEEKIFPQMQQKMSSDELSSLGSRYEEAKRSAMPVAAR</sequence>
<keyword evidence="4" id="KW-1185">Reference proteome</keyword>
<dbReference type="HOGENOM" id="CLU_079417_6_1_2"/>
<dbReference type="GeneID" id="13354156"/>
<dbReference type="Pfam" id="PF01814">
    <property type="entry name" value="Hemerythrin"/>
    <property type="match status" value="1"/>
</dbReference>
<protein>
    <submittedName>
        <fullName evidence="3">Hemerythrin HHE cation binding domain protein</fullName>
    </submittedName>
</protein>
<dbReference type="KEGG" id="mbg:BN140_0563"/>
<dbReference type="AlphaFoldDB" id="I7KBL6"/>
<dbReference type="BioCyc" id="MBOU1201294:BN140_RS02815-MONOMER"/>
<feature type="region of interest" description="Disordered" evidence="1">
    <location>
        <begin position="114"/>
        <end position="150"/>
    </location>
</feature>
<reference evidence="4" key="1">
    <citation type="journal article" date="2012" name="J. Bacteriol.">
        <title>Complete genome sequence of the hydrogenotrophic, methanogenic archaeon Methanoculleus bourgensis strain MS2T, isolated from a sewage sludge digester.</title>
        <authorList>
            <person name="Maus I."/>
            <person name="Wibberg D."/>
            <person name="Stantscheff R."/>
            <person name="Eikmeyer F.G."/>
            <person name="Seffner A."/>
            <person name="Boelter J."/>
            <person name="Szczepanowski R."/>
            <person name="Blom J."/>
            <person name="Jaenicke S."/>
            <person name="Konig H."/>
            <person name="Puhler A."/>
            <person name="Schluter A."/>
        </authorList>
    </citation>
    <scope>NUCLEOTIDE SEQUENCE [LARGE SCALE GENOMIC DNA]</scope>
    <source>
        <strain evidence="4">ATCC 43281 / DSM 3045 / OCM 15 / MS2</strain>
    </source>
</reference>
<dbReference type="EMBL" id="HE964772">
    <property type="protein sequence ID" value="CCJ35486.1"/>
    <property type="molecule type" value="Genomic_DNA"/>
</dbReference>
<organism evidence="3 4">
    <name type="scientific">Methanoculleus bourgensis (strain ATCC 43281 / DSM 3045 / OCM 15 / MS2)</name>
    <name type="common">Methanogenium bourgense</name>
    <dbReference type="NCBI Taxonomy" id="1201294"/>
    <lineage>
        <taxon>Archaea</taxon>
        <taxon>Methanobacteriati</taxon>
        <taxon>Methanobacteriota</taxon>
        <taxon>Stenosarchaea group</taxon>
        <taxon>Methanomicrobia</taxon>
        <taxon>Methanomicrobiales</taxon>
        <taxon>Methanomicrobiaceae</taxon>
        <taxon>Methanoculleus</taxon>
    </lineage>
</organism>
<dbReference type="STRING" id="1201294.BN140_0563"/>
<feature type="compositionally biased region" description="Polar residues" evidence="1">
    <location>
        <begin position="120"/>
        <end position="134"/>
    </location>
</feature>
<accession>I7KBL6</accession>
<dbReference type="PANTHER" id="PTHR35585">
    <property type="entry name" value="HHE DOMAIN PROTEIN (AFU_ORTHOLOGUE AFUA_4G00730)"/>
    <property type="match status" value="1"/>
</dbReference>
<evidence type="ECO:0000256" key="1">
    <source>
        <dbReference type="SAM" id="MobiDB-lite"/>
    </source>
</evidence>
<feature type="domain" description="Hemerythrin-like" evidence="2">
    <location>
        <begin position="5"/>
        <end position="120"/>
    </location>
</feature>
<evidence type="ECO:0000313" key="4">
    <source>
        <dbReference type="Proteomes" id="UP000009007"/>
    </source>
</evidence>
<proteinExistence type="predicted"/>
<dbReference type="Proteomes" id="UP000009007">
    <property type="component" value="Chromosome I"/>
</dbReference>
<dbReference type="PATRIC" id="fig|1201294.9.peg.611"/>
<gene>
    <name evidence="3" type="ordered locus">BN140_0563</name>
</gene>
<dbReference type="RefSeq" id="WP_014866463.1">
    <property type="nucleotide sequence ID" value="NC_018227.2"/>
</dbReference>
<evidence type="ECO:0000259" key="2">
    <source>
        <dbReference type="Pfam" id="PF01814"/>
    </source>
</evidence>
<dbReference type="Gene3D" id="1.20.120.520">
    <property type="entry name" value="nmb1532 protein domain like"/>
    <property type="match status" value="1"/>
</dbReference>